<sequence>MDFGAVAAFLLIDLLLVLTPGADWAYAISAGLRDRSVVPAVAGLVAGYAGHTILVTAGLAAVMAAHPGLLTVITAIGAAYLIWTGGAVLLKPARPSAGPAMPSARRVAVRGAGVSGLNPKGLLLSVALLPQFVRPGAGWPVALQTATLGTLHMITCAVVYLTVGLLARTVLGARPRAAAVVSRISGVAMVLIGASLLIA</sequence>
<evidence type="ECO:0000256" key="5">
    <source>
        <dbReference type="ARBA" id="ARBA00023136"/>
    </source>
</evidence>
<comment type="subcellular location">
    <subcellularLocation>
        <location evidence="1">Cell membrane</location>
        <topology evidence="1">Multi-pass membrane protein</topology>
    </subcellularLocation>
</comment>
<feature type="transmembrane region" description="Helical" evidence="6">
    <location>
        <begin position="6"/>
        <end position="28"/>
    </location>
</feature>
<evidence type="ECO:0000256" key="6">
    <source>
        <dbReference type="SAM" id="Phobius"/>
    </source>
</evidence>
<keyword evidence="8" id="KW-1185">Reference proteome</keyword>
<keyword evidence="3 6" id="KW-0812">Transmembrane</keyword>
<keyword evidence="4 6" id="KW-1133">Transmembrane helix</keyword>
<dbReference type="InterPro" id="IPR001123">
    <property type="entry name" value="LeuE-type"/>
</dbReference>
<feature type="transmembrane region" description="Helical" evidence="6">
    <location>
        <begin position="145"/>
        <end position="166"/>
    </location>
</feature>
<reference evidence="7 8" key="1">
    <citation type="submission" date="2020-01" db="EMBL/GenBank/DDBJ databases">
        <title>Kibdelosporangium persica a novel Actinomycetes from a hot desert in Iran.</title>
        <authorList>
            <person name="Safaei N."/>
            <person name="Zaburannyi N."/>
            <person name="Mueller R."/>
            <person name="Wink J."/>
        </authorList>
    </citation>
    <scope>NUCLEOTIDE SEQUENCE [LARGE SCALE GENOMIC DNA]</scope>
    <source>
        <strain evidence="7 8">4NS15</strain>
    </source>
</reference>
<keyword evidence="5 6" id="KW-0472">Membrane</keyword>
<gene>
    <name evidence="7" type="ORF">GC106_340</name>
</gene>
<keyword evidence="2" id="KW-1003">Cell membrane</keyword>
<dbReference type="PANTHER" id="PTHR30086:SF20">
    <property type="entry name" value="ARGININE EXPORTER PROTEIN ARGO-RELATED"/>
    <property type="match status" value="1"/>
</dbReference>
<evidence type="ECO:0000256" key="3">
    <source>
        <dbReference type="ARBA" id="ARBA00022692"/>
    </source>
</evidence>
<evidence type="ECO:0000256" key="4">
    <source>
        <dbReference type="ARBA" id="ARBA00022989"/>
    </source>
</evidence>
<evidence type="ECO:0000256" key="1">
    <source>
        <dbReference type="ARBA" id="ARBA00004651"/>
    </source>
</evidence>
<evidence type="ECO:0000256" key="2">
    <source>
        <dbReference type="ARBA" id="ARBA00022475"/>
    </source>
</evidence>
<dbReference type="RefSeq" id="WP_173123051.1">
    <property type="nucleotide sequence ID" value="NZ_CBCSGW010000042.1"/>
</dbReference>
<proteinExistence type="predicted"/>
<evidence type="ECO:0000313" key="7">
    <source>
        <dbReference type="EMBL" id="NRN62833.1"/>
    </source>
</evidence>
<feature type="transmembrane region" description="Helical" evidence="6">
    <location>
        <begin position="111"/>
        <end position="133"/>
    </location>
</feature>
<accession>A0ABX2EVP6</accession>
<feature type="transmembrane region" description="Helical" evidence="6">
    <location>
        <begin position="40"/>
        <end position="63"/>
    </location>
</feature>
<name>A0ABX2EVP6_9PSEU</name>
<feature type="transmembrane region" description="Helical" evidence="6">
    <location>
        <begin position="178"/>
        <end position="198"/>
    </location>
</feature>
<comment type="caution">
    <text evidence="7">The sequence shown here is derived from an EMBL/GenBank/DDBJ whole genome shotgun (WGS) entry which is preliminary data.</text>
</comment>
<dbReference type="Proteomes" id="UP000763557">
    <property type="component" value="Unassembled WGS sequence"/>
</dbReference>
<dbReference type="PANTHER" id="PTHR30086">
    <property type="entry name" value="ARGININE EXPORTER PROTEIN ARGO"/>
    <property type="match status" value="1"/>
</dbReference>
<evidence type="ECO:0000313" key="8">
    <source>
        <dbReference type="Proteomes" id="UP000763557"/>
    </source>
</evidence>
<dbReference type="EMBL" id="JAAATY010000001">
    <property type="protein sequence ID" value="NRN62833.1"/>
    <property type="molecule type" value="Genomic_DNA"/>
</dbReference>
<organism evidence="7 8">
    <name type="scientific">Kibdelosporangium persicum</name>
    <dbReference type="NCBI Taxonomy" id="2698649"/>
    <lineage>
        <taxon>Bacteria</taxon>
        <taxon>Bacillati</taxon>
        <taxon>Actinomycetota</taxon>
        <taxon>Actinomycetes</taxon>
        <taxon>Pseudonocardiales</taxon>
        <taxon>Pseudonocardiaceae</taxon>
        <taxon>Kibdelosporangium</taxon>
    </lineage>
</organism>
<protein>
    <submittedName>
        <fullName evidence="7">Lysine transporter LysE</fullName>
    </submittedName>
</protein>
<dbReference type="Pfam" id="PF01810">
    <property type="entry name" value="LysE"/>
    <property type="match status" value="1"/>
</dbReference>
<feature type="transmembrane region" description="Helical" evidence="6">
    <location>
        <begin position="69"/>
        <end position="90"/>
    </location>
</feature>